<dbReference type="InterPro" id="IPR036890">
    <property type="entry name" value="HATPase_C_sf"/>
</dbReference>
<dbReference type="PROSITE" id="PS50109">
    <property type="entry name" value="HIS_KIN"/>
    <property type="match status" value="1"/>
</dbReference>
<dbReference type="Pfam" id="PF02518">
    <property type="entry name" value="HATPase_c"/>
    <property type="match status" value="1"/>
</dbReference>
<dbReference type="EC" id="2.7.13.3" evidence="2"/>
<evidence type="ECO:0000256" key="3">
    <source>
        <dbReference type="ARBA" id="ARBA00022553"/>
    </source>
</evidence>
<comment type="catalytic activity">
    <reaction evidence="1">
        <text>ATP + protein L-histidine = ADP + protein N-phospho-L-histidine.</text>
        <dbReference type="EC" id="2.7.13.3"/>
    </reaction>
</comment>
<organism evidence="11 12">
    <name type="scientific">Spirochaeta isovalerica</name>
    <dbReference type="NCBI Taxonomy" id="150"/>
    <lineage>
        <taxon>Bacteria</taxon>
        <taxon>Pseudomonadati</taxon>
        <taxon>Spirochaetota</taxon>
        <taxon>Spirochaetia</taxon>
        <taxon>Spirochaetales</taxon>
        <taxon>Spirochaetaceae</taxon>
        <taxon>Spirochaeta</taxon>
    </lineage>
</organism>
<dbReference type="Proteomes" id="UP000587760">
    <property type="component" value="Unassembled WGS sequence"/>
</dbReference>
<dbReference type="Pfam" id="PF07568">
    <property type="entry name" value="HisKA_2"/>
    <property type="match status" value="1"/>
</dbReference>
<evidence type="ECO:0000313" key="11">
    <source>
        <dbReference type="EMBL" id="MBB6481744.1"/>
    </source>
</evidence>
<feature type="transmembrane region" description="Helical" evidence="9">
    <location>
        <begin position="74"/>
        <end position="91"/>
    </location>
</feature>
<evidence type="ECO:0000256" key="6">
    <source>
        <dbReference type="ARBA" id="ARBA00022777"/>
    </source>
</evidence>
<keyword evidence="12" id="KW-1185">Reference proteome</keyword>
<evidence type="ECO:0000256" key="8">
    <source>
        <dbReference type="SAM" id="Coils"/>
    </source>
</evidence>
<keyword evidence="7" id="KW-0067">ATP-binding</keyword>
<keyword evidence="9" id="KW-1133">Transmembrane helix</keyword>
<keyword evidence="4" id="KW-0808">Transferase</keyword>
<proteinExistence type="predicted"/>
<dbReference type="SMART" id="SM00387">
    <property type="entry name" value="HATPase_c"/>
    <property type="match status" value="1"/>
</dbReference>
<evidence type="ECO:0000313" key="12">
    <source>
        <dbReference type="Proteomes" id="UP000587760"/>
    </source>
</evidence>
<dbReference type="PANTHER" id="PTHR41523:SF8">
    <property type="entry name" value="ETHYLENE RESPONSE SENSOR PROTEIN"/>
    <property type="match status" value="1"/>
</dbReference>
<sequence length="343" mass="38453">MQANHKRFRLDDNKVVVIHDFLYSRQKYPLIIITIALYAMIILLWGENFEVSANYFIIFPVIVVAVSFGFKGGLIAGVLGLPFNLLFFHIIHHPEYAPASLTMAEMSGIVLGSSLGYVSDFFTRMKEEMRRREKSEAALEKSLREKEILLKEINHRVKNNLNLIKSFIQLQVNRIEEGETREILLAMRNRVISIAMVQELLYAQDSIDNLDFTTYLRELSDSFLEGFGRSRMSIELLTGPAPVMLDSHQVTSLGIVTNEILTNASKYARQEEGITELVISLVYSENLLSLTFLDNGPGYPETGEGTGLGFKLIRSLIAELQGDISVSSGKDGGGELKISIPVV</sequence>
<dbReference type="GO" id="GO:0004673">
    <property type="term" value="F:protein histidine kinase activity"/>
    <property type="evidence" value="ECO:0007669"/>
    <property type="project" value="UniProtKB-EC"/>
</dbReference>
<dbReference type="GO" id="GO:0005524">
    <property type="term" value="F:ATP binding"/>
    <property type="evidence" value="ECO:0007669"/>
    <property type="project" value="UniProtKB-KW"/>
</dbReference>
<dbReference type="RefSeq" id="WP_184747976.1">
    <property type="nucleotide sequence ID" value="NZ_JACHGJ010000007.1"/>
</dbReference>
<protein>
    <recommendedName>
        <fullName evidence="2">histidine kinase</fullName>
        <ecNumber evidence="2">2.7.13.3</ecNumber>
    </recommendedName>
</protein>
<feature type="coiled-coil region" evidence="8">
    <location>
        <begin position="125"/>
        <end position="152"/>
    </location>
</feature>
<feature type="domain" description="Histidine kinase" evidence="10">
    <location>
        <begin position="152"/>
        <end position="343"/>
    </location>
</feature>
<evidence type="ECO:0000256" key="5">
    <source>
        <dbReference type="ARBA" id="ARBA00022741"/>
    </source>
</evidence>
<reference evidence="11 12" key="1">
    <citation type="submission" date="2020-08" db="EMBL/GenBank/DDBJ databases">
        <title>Genomic Encyclopedia of Type Strains, Phase IV (KMG-IV): sequencing the most valuable type-strain genomes for metagenomic binning, comparative biology and taxonomic classification.</title>
        <authorList>
            <person name="Goeker M."/>
        </authorList>
    </citation>
    <scope>NUCLEOTIDE SEQUENCE [LARGE SCALE GENOMIC DNA]</scope>
    <source>
        <strain evidence="11 12">DSM 2461</strain>
    </source>
</reference>
<dbReference type="Gene3D" id="3.30.565.10">
    <property type="entry name" value="Histidine kinase-like ATPase, C-terminal domain"/>
    <property type="match status" value="1"/>
</dbReference>
<feature type="transmembrane region" description="Helical" evidence="9">
    <location>
        <begin position="103"/>
        <end position="122"/>
    </location>
</feature>
<dbReference type="InterPro" id="IPR011495">
    <property type="entry name" value="Sig_transdc_His_kin_sub2_dim/P"/>
</dbReference>
<dbReference type="AlphaFoldDB" id="A0A841R8X3"/>
<accession>A0A841R8X3</accession>
<evidence type="ECO:0000256" key="4">
    <source>
        <dbReference type="ARBA" id="ARBA00022679"/>
    </source>
</evidence>
<keyword evidence="6 11" id="KW-0418">Kinase</keyword>
<keyword evidence="9" id="KW-0812">Transmembrane</keyword>
<comment type="caution">
    <text evidence="11">The sequence shown here is derived from an EMBL/GenBank/DDBJ whole genome shotgun (WGS) entry which is preliminary data.</text>
</comment>
<dbReference type="PANTHER" id="PTHR41523">
    <property type="entry name" value="TWO-COMPONENT SYSTEM SENSOR PROTEIN"/>
    <property type="match status" value="1"/>
</dbReference>
<feature type="transmembrane region" description="Helical" evidence="9">
    <location>
        <begin position="52"/>
        <end position="69"/>
    </location>
</feature>
<evidence type="ECO:0000259" key="10">
    <source>
        <dbReference type="PROSITE" id="PS50109"/>
    </source>
</evidence>
<dbReference type="SUPFAM" id="SSF55874">
    <property type="entry name" value="ATPase domain of HSP90 chaperone/DNA topoisomerase II/histidine kinase"/>
    <property type="match status" value="1"/>
</dbReference>
<gene>
    <name evidence="11" type="ORF">HNR50_003424</name>
</gene>
<dbReference type="EMBL" id="JACHGJ010000007">
    <property type="protein sequence ID" value="MBB6481744.1"/>
    <property type="molecule type" value="Genomic_DNA"/>
</dbReference>
<evidence type="ECO:0000256" key="7">
    <source>
        <dbReference type="ARBA" id="ARBA00022840"/>
    </source>
</evidence>
<dbReference type="PRINTS" id="PR00344">
    <property type="entry name" value="BCTRLSENSOR"/>
</dbReference>
<name>A0A841R8X3_9SPIO</name>
<evidence type="ECO:0000256" key="9">
    <source>
        <dbReference type="SAM" id="Phobius"/>
    </source>
</evidence>
<feature type="transmembrane region" description="Helical" evidence="9">
    <location>
        <begin position="28"/>
        <end position="46"/>
    </location>
</feature>
<dbReference type="InterPro" id="IPR004358">
    <property type="entry name" value="Sig_transdc_His_kin-like_C"/>
</dbReference>
<dbReference type="InterPro" id="IPR003594">
    <property type="entry name" value="HATPase_dom"/>
</dbReference>
<evidence type="ECO:0000256" key="2">
    <source>
        <dbReference type="ARBA" id="ARBA00012438"/>
    </source>
</evidence>
<keyword evidence="9" id="KW-0472">Membrane</keyword>
<dbReference type="InterPro" id="IPR005467">
    <property type="entry name" value="His_kinase_dom"/>
</dbReference>
<keyword evidence="8" id="KW-0175">Coiled coil</keyword>
<keyword evidence="5" id="KW-0547">Nucleotide-binding</keyword>
<keyword evidence="3" id="KW-0597">Phosphoprotein</keyword>
<dbReference type="Gene3D" id="3.30.450.20">
    <property type="entry name" value="PAS domain"/>
    <property type="match status" value="1"/>
</dbReference>
<evidence type="ECO:0000256" key="1">
    <source>
        <dbReference type="ARBA" id="ARBA00000085"/>
    </source>
</evidence>